<comment type="caution">
    <text evidence="2">The sequence shown here is derived from an EMBL/GenBank/DDBJ whole genome shotgun (WGS) entry which is preliminary data.</text>
</comment>
<evidence type="ECO:0000256" key="1">
    <source>
        <dbReference type="ARBA" id="ARBA00009619"/>
    </source>
</evidence>
<evidence type="ECO:0000313" key="2">
    <source>
        <dbReference type="EMBL" id="TNN22862.1"/>
    </source>
</evidence>
<organism evidence="2 3">
    <name type="scientific">Liparis tanakae</name>
    <name type="common">Tanaka's snailfish</name>
    <dbReference type="NCBI Taxonomy" id="230148"/>
    <lineage>
        <taxon>Eukaryota</taxon>
        <taxon>Metazoa</taxon>
        <taxon>Chordata</taxon>
        <taxon>Craniata</taxon>
        <taxon>Vertebrata</taxon>
        <taxon>Euteleostomi</taxon>
        <taxon>Actinopterygii</taxon>
        <taxon>Neopterygii</taxon>
        <taxon>Teleostei</taxon>
        <taxon>Neoteleostei</taxon>
        <taxon>Acanthomorphata</taxon>
        <taxon>Eupercaria</taxon>
        <taxon>Perciformes</taxon>
        <taxon>Cottioidei</taxon>
        <taxon>Cottales</taxon>
        <taxon>Liparidae</taxon>
        <taxon>Liparis</taxon>
    </lineage>
</organism>
<reference evidence="2 3" key="1">
    <citation type="submission" date="2019-03" db="EMBL/GenBank/DDBJ databases">
        <title>First draft genome of Liparis tanakae, snailfish: a comprehensive survey of snailfish specific genes.</title>
        <authorList>
            <person name="Kim W."/>
            <person name="Song I."/>
            <person name="Jeong J.-H."/>
            <person name="Kim D."/>
            <person name="Kim S."/>
            <person name="Ryu S."/>
            <person name="Song J.Y."/>
            <person name="Lee S.K."/>
        </authorList>
    </citation>
    <scope>NUCLEOTIDE SEQUENCE [LARGE SCALE GENOMIC DNA]</scope>
    <source>
        <tissue evidence="2">Muscle</tissue>
    </source>
</reference>
<proteinExistence type="inferred from homology"/>
<dbReference type="Proteomes" id="UP000314294">
    <property type="component" value="Unassembled WGS sequence"/>
</dbReference>
<dbReference type="PANTHER" id="PTHR13238:SF0">
    <property type="entry name" value="CILIA- AND FLAGELLA-ASSOCIATED PROTEIN 298"/>
    <property type="match status" value="1"/>
</dbReference>
<dbReference type="EMBL" id="SRLO01020722">
    <property type="protein sequence ID" value="TNN22862.1"/>
    <property type="molecule type" value="Genomic_DNA"/>
</dbReference>
<dbReference type="GO" id="GO:0003352">
    <property type="term" value="P:regulation of cilium movement"/>
    <property type="evidence" value="ECO:0007669"/>
    <property type="project" value="InterPro"/>
</dbReference>
<dbReference type="OrthoDB" id="276065at2759"/>
<dbReference type="InterPro" id="IPR021298">
    <property type="entry name" value="CFAP298"/>
</dbReference>
<gene>
    <name evidence="2" type="primary">CU059_0</name>
    <name evidence="2" type="ORF">EYF80_067022</name>
</gene>
<dbReference type="AlphaFoldDB" id="A0A4Z2E3B0"/>
<name>A0A4Z2E3B0_9TELE</name>
<dbReference type="PANTHER" id="PTHR13238">
    <property type="entry name" value="PROTEIN C21ORF59"/>
    <property type="match status" value="1"/>
</dbReference>
<keyword evidence="3" id="KW-1185">Reference proteome</keyword>
<accession>A0A4Z2E3B0</accession>
<evidence type="ECO:0000313" key="3">
    <source>
        <dbReference type="Proteomes" id="UP000314294"/>
    </source>
</evidence>
<protein>
    <submittedName>
        <fullName evidence="2">UPF0769 protein C21orf59</fullName>
    </submittedName>
</protein>
<sequence>MKEVLMRTVEEAKALISKKQVQANVCLTVEMVKEALDPLRGAVMIVYPMGLPPHDPIRMEFEDQEDLSGTQVKVNLWLKSV</sequence>
<comment type="similarity">
    <text evidence="1">Belongs to the CFAP298 family.</text>
</comment>